<feature type="region of interest" description="Disordered" evidence="1">
    <location>
        <begin position="182"/>
        <end position="212"/>
    </location>
</feature>
<keyword evidence="4" id="KW-0614">Plasmid</keyword>
<accession>A0A375I5Y3</accession>
<evidence type="ECO:0000259" key="2">
    <source>
        <dbReference type="Pfam" id="PF04986"/>
    </source>
</evidence>
<evidence type="ECO:0000313" key="5">
    <source>
        <dbReference type="Proteomes" id="UP000255505"/>
    </source>
</evidence>
<dbReference type="Proteomes" id="UP000255505">
    <property type="component" value="Unassembled WGS sequence"/>
</dbReference>
<evidence type="ECO:0000256" key="1">
    <source>
        <dbReference type="SAM" id="MobiDB-lite"/>
    </source>
</evidence>
<proteinExistence type="predicted"/>
<dbReference type="AlphaFoldDB" id="A0A375I5Y3"/>
<evidence type="ECO:0000313" key="4">
    <source>
        <dbReference type="EMBL" id="SPK74820.1"/>
    </source>
</evidence>
<protein>
    <recommendedName>
        <fullName evidence="2">Transposase IS801/IS1294 domain-containing protein</fullName>
    </recommendedName>
</protein>
<dbReference type="Proteomes" id="UP000255505">
    <property type="component" value="Plasmid II"/>
</dbReference>
<name>A0A375I5Y3_9BURK</name>
<dbReference type="GO" id="GO:0006313">
    <property type="term" value="P:DNA transposition"/>
    <property type="evidence" value="ECO:0007669"/>
    <property type="project" value="InterPro"/>
</dbReference>
<organism evidence="3 5">
    <name type="scientific">Cupriavidus taiwanensis</name>
    <dbReference type="NCBI Taxonomy" id="164546"/>
    <lineage>
        <taxon>Bacteria</taxon>
        <taxon>Pseudomonadati</taxon>
        <taxon>Pseudomonadota</taxon>
        <taxon>Betaproteobacteria</taxon>
        <taxon>Burkholderiales</taxon>
        <taxon>Burkholderiaceae</taxon>
        <taxon>Cupriavidus</taxon>
    </lineage>
</organism>
<reference evidence="3 5" key="1">
    <citation type="submission" date="2018-01" db="EMBL/GenBank/DDBJ databases">
        <authorList>
            <person name="Gaut B.S."/>
            <person name="Morton B.R."/>
            <person name="Clegg M.T."/>
            <person name="Duvall M.R."/>
        </authorList>
    </citation>
    <scope>NUCLEOTIDE SEQUENCE [LARGE SCALE GENOMIC DNA]</scope>
    <source>
        <strain evidence="3">Cupriavidus taiwanensis LMG 19425</strain>
        <plasmid evidence="5">Plasmid ii</plasmid>
    </source>
</reference>
<feature type="domain" description="Transposase IS801/IS1294" evidence="2">
    <location>
        <begin position="3"/>
        <end position="124"/>
    </location>
</feature>
<dbReference type="Pfam" id="PF04986">
    <property type="entry name" value="Y2_Tnp"/>
    <property type="match status" value="1"/>
</dbReference>
<geneLocation type="plasmid" evidence="4">
    <name>II</name>
</geneLocation>
<gene>
    <name evidence="4" type="ORF">CT19425_MP40015</name>
    <name evidence="3" type="ORF">CT19425_U340023</name>
</gene>
<dbReference type="InterPro" id="IPR007069">
    <property type="entry name" value="Transposase_32"/>
</dbReference>
<dbReference type="EMBL" id="LT991977">
    <property type="protein sequence ID" value="SPK74820.1"/>
    <property type="molecule type" value="Genomic_DNA"/>
</dbReference>
<sequence>MFLARLQHAFDAGRPRFFSTLALAKRDSFLGHLVGPRHTEWVVYAKEPFGGPRQVLDYLGRYTHRVAISNSRLLELTDEHLTFRWKDYRHPGEPLPRIHPTLPAAPTAEGFQRTRHYGLLNRSRERGLADCRRLLGTTSLREVRLLPHRYEKLTGLHPAGQPARESLVRAIVTADRGSLADGACRPEGSRLASRQPSAQRAAHRQAANPHHVGADRRVDVAFSAWMPANLGCT</sequence>
<dbReference type="GO" id="GO:0004803">
    <property type="term" value="F:transposase activity"/>
    <property type="evidence" value="ECO:0007669"/>
    <property type="project" value="InterPro"/>
</dbReference>
<evidence type="ECO:0000313" key="3">
    <source>
        <dbReference type="EMBL" id="SPK70017.1"/>
    </source>
</evidence>
<dbReference type="EMBL" id="OOEF01000028">
    <property type="protein sequence ID" value="SPK70017.1"/>
    <property type="molecule type" value="Genomic_DNA"/>
</dbReference>
<dbReference type="GO" id="GO:0003677">
    <property type="term" value="F:DNA binding"/>
    <property type="evidence" value="ECO:0007669"/>
    <property type="project" value="InterPro"/>
</dbReference>